<dbReference type="InterPro" id="IPR017972">
    <property type="entry name" value="Cyt_P450_CS"/>
</dbReference>
<evidence type="ECO:0000256" key="5">
    <source>
        <dbReference type="ARBA" id="ARBA00022617"/>
    </source>
</evidence>
<evidence type="ECO:0000256" key="4">
    <source>
        <dbReference type="ARBA" id="ARBA00010617"/>
    </source>
</evidence>
<evidence type="ECO:0000256" key="14">
    <source>
        <dbReference type="RuleBase" id="RU000461"/>
    </source>
</evidence>
<evidence type="ECO:0000256" key="7">
    <source>
        <dbReference type="ARBA" id="ARBA00022824"/>
    </source>
</evidence>
<evidence type="ECO:0000256" key="13">
    <source>
        <dbReference type="PIRSR" id="PIRSR602401-1"/>
    </source>
</evidence>
<evidence type="ECO:0000256" key="12">
    <source>
        <dbReference type="ARBA" id="ARBA00023136"/>
    </source>
</evidence>
<dbReference type="GO" id="GO:0004497">
    <property type="term" value="F:monooxygenase activity"/>
    <property type="evidence" value="ECO:0007669"/>
    <property type="project" value="UniProtKB-KW"/>
</dbReference>
<accession>A0AAD8ENX4</accession>
<organism evidence="15 16">
    <name type="scientific">Diploptera punctata</name>
    <name type="common">Pacific beetle cockroach</name>
    <dbReference type="NCBI Taxonomy" id="6984"/>
    <lineage>
        <taxon>Eukaryota</taxon>
        <taxon>Metazoa</taxon>
        <taxon>Ecdysozoa</taxon>
        <taxon>Arthropoda</taxon>
        <taxon>Hexapoda</taxon>
        <taxon>Insecta</taxon>
        <taxon>Pterygota</taxon>
        <taxon>Neoptera</taxon>
        <taxon>Polyneoptera</taxon>
        <taxon>Dictyoptera</taxon>
        <taxon>Blattodea</taxon>
        <taxon>Blaberoidea</taxon>
        <taxon>Blaberidae</taxon>
        <taxon>Diplopterinae</taxon>
        <taxon>Diploptera</taxon>
    </lineage>
</organism>
<dbReference type="Proteomes" id="UP001233999">
    <property type="component" value="Unassembled WGS sequence"/>
</dbReference>
<dbReference type="EMBL" id="JASPKZ010001587">
    <property type="protein sequence ID" value="KAJ9597715.1"/>
    <property type="molecule type" value="Genomic_DNA"/>
</dbReference>
<comment type="caution">
    <text evidence="15">The sequence shown here is derived from an EMBL/GenBank/DDBJ whole genome shotgun (WGS) entry which is preliminary data.</text>
</comment>
<feature type="non-terminal residue" evidence="15">
    <location>
        <position position="1"/>
    </location>
</feature>
<comment type="subcellular location">
    <subcellularLocation>
        <location evidence="3">Endoplasmic reticulum membrane</location>
        <topology evidence="3">Peripheral membrane protein</topology>
    </subcellularLocation>
    <subcellularLocation>
        <location evidence="2">Microsome membrane</location>
        <topology evidence="2">Peripheral membrane protein</topology>
    </subcellularLocation>
</comment>
<reference evidence="15" key="1">
    <citation type="journal article" date="2023" name="IScience">
        <title>Live-bearing cockroach genome reveals convergent evolutionary mechanisms linked to viviparity in insects and beyond.</title>
        <authorList>
            <person name="Fouks B."/>
            <person name="Harrison M.C."/>
            <person name="Mikhailova A.A."/>
            <person name="Marchal E."/>
            <person name="English S."/>
            <person name="Carruthers M."/>
            <person name="Jennings E.C."/>
            <person name="Chiamaka E.L."/>
            <person name="Frigard R.A."/>
            <person name="Pippel M."/>
            <person name="Attardo G.M."/>
            <person name="Benoit J.B."/>
            <person name="Bornberg-Bauer E."/>
            <person name="Tobe S.S."/>
        </authorList>
    </citation>
    <scope>NUCLEOTIDE SEQUENCE</scope>
    <source>
        <strain evidence="15">Stay&amp;Tobe</strain>
    </source>
</reference>
<keyword evidence="8" id="KW-0492">Microsome</keyword>
<dbReference type="GO" id="GO:0020037">
    <property type="term" value="F:heme binding"/>
    <property type="evidence" value="ECO:0007669"/>
    <property type="project" value="InterPro"/>
</dbReference>
<proteinExistence type="inferred from homology"/>
<dbReference type="InterPro" id="IPR002401">
    <property type="entry name" value="Cyt_P450_E_grp-I"/>
</dbReference>
<keyword evidence="5 13" id="KW-0349">Heme</keyword>
<dbReference type="InterPro" id="IPR036396">
    <property type="entry name" value="Cyt_P450_sf"/>
</dbReference>
<keyword evidence="12" id="KW-0472">Membrane</keyword>
<keyword evidence="9 14" id="KW-0560">Oxidoreductase</keyword>
<evidence type="ECO:0000256" key="6">
    <source>
        <dbReference type="ARBA" id="ARBA00022723"/>
    </source>
</evidence>
<keyword evidence="10 13" id="KW-0408">Iron</keyword>
<dbReference type="InterPro" id="IPR001128">
    <property type="entry name" value="Cyt_P450"/>
</dbReference>
<dbReference type="PANTHER" id="PTHR24291:SF189">
    <property type="entry name" value="CYTOCHROME P450 4C3-RELATED"/>
    <property type="match status" value="1"/>
</dbReference>
<dbReference type="PRINTS" id="PR00463">
    <property type="entry name" value="EP450I"/>
</dbReference>
<protein>
    <recommendedName>
        <fullName evidence="17">Cytochrome P450</fullName>
    </recommendedName>
</protein>
<sequence>LTVQFHMQTHHLWRTHKRLEMVPTKKPNPIFGHTWLFLGPRNRFLANLKQIMNENEQLFSVWLGPVPIVCVSQPRHLEVILASTTNIKKPFQYQFVESWLGTGLLTSTGQKWHSHRKMLTPTFHFKILDHFLEVFAEKGKVLVKKLEKNVGCASVDIFKYVTMCTLDVICETAMGTEVNAQDQENQSEYVKSVLEISELLMTRMFTPWLFPDILYDLSPSGRRAKKLLKILHNFTDKVIKERKQKYKLERTNERDDEDGIGEKKKLTFLDLLLETSENGDTLTDEEIREEVDTFMFEGHDTTAAGISWVLQNLATYPDIQDKVYEELESIFQGSDRMPTMKDLNEMKYLDRVMKESQRMYPSVPIIGRAITKDIVMDDMKLQAPFDVMLLITVTHRLPEYYPEPDKFNPDNFLPERAAARHPYAYIPFSAGPRNCIGQKFALLEEKTIITYILRNYKLEATADIPVGLPDLILRPENGKLLVRT</sequence>
<keyword evidence="6 13" id="KW-0479">Metal-binding</keyword>
<dbReference type="PANTHER" id="PTHR24291">
    <property type="entry name" value="CYTOCHROME P450 FAMILY 4"/>
    <property type="match status" value="1"/>
</dbReference>
<evidence type="ECO:0000256" key="9">
    <source>
        <dbReference type="ARBA" id="ARBA00023002"/>
    </source>
</evidence>
<name>A0AAD8ENX4_DIPPU</name>
<dbReference type="GO" id="GO:0005506">
    <property type="term" value="F:iron ion binding"/>
    <property type="evidence" value="ECO:0007669"/>
    <property type="project" value="InterPro"/>
</dbReference>
<evidence type="ECO:0000313" key="15">
    <source>
        <dbReference type="EMBL" id="KAJ9597715.1"/>
    </source>
</evidence>
<feature type="binding site" description="axial binding residue" evidence="13">
    <location>
        <position position="435"/>
    </location>
    <ligand>
        <name>heme</name>
        <dbReference type="ChEBI" id="CHEBI:30413"/>
    </ligand>
    <ligandPart>
        <name>Fe</name>
        <dbReference type="ChEBI" id="CHEBI:18248"/>
    </ligandPart>
</feature>
<keyword evidence="11 14" id="KW-0503">Monooxygenase</keyword>
<evidence type="ECO:0000256" key="11">
    <source>
        <dbReference type="ARBA" id="ARBA00023033"/>
    </source>
</evidence>
<feature type="non-terminal residue" evidence="15">
    <location>
        <position position="484"/>
    </location>
</feature>
<dbReference type="SUPFAM" id="SSF48264">
    <property type="entry name" value="Cytochrome P450"/>
    <property type="match status" value="1"/>
</dbReference>
<dbReference type="GO" id="GO:0016705">
    <property type="term" value="F:oxidoreductase activity, acting on paired donors, with incorporation or reduction of molecular oxygen"/>
    <property type="evidence" value="ECO:0007669"/>
    <property type="project" value="InterPro"/>
</dbReference>
<evidence type="ECO:0008006" key="17">
    <source>
        <dbReference type="Google" id="ProtNLM"/>
    </source>
</evidence>
<reference evidence="15" key="2">
    <citation type="submission" date="2023-05" db="EMBL/GenBank/DDBJ databases">
        <authorList>
            <person name="Fouks B."/>
        </authorList>
    </citation>
    <scope>NUCLEOTIDE SEQUENCE</scope>
    <source>
        <strain evidence="15">Stay&amp;Tobe</strain>
        <tissue evidence="15">Testes</tissue>
    </source>
</reference>
<dbReference type="AlphaFoldDB" id="A0AAD8ENX4"/>
<evidence type="ECO:0000313" key="16">
    <source>
        <dbReference type="Proteomes" id="UP001233999"/>
    </source>
</evidence>
<evidence type="ECO:0000256" key="8">
    <source>
        <dbReference type="ARBA" id="ARBA00022848"/>
    </source>
</evidence>
<evidence type="ECO:0000256" key="2">
    <source>
        <dbReference type="ARBA" id="ARBA00004174"/>
    </source>
</evidence>
<evidence type="ECO:0000256" key="3">
    <source>
        <dbReference type="ARBA" id="ARBA00004406"/>
    </source>
</evidence>
<evidence type="ECO:0000256" key="10">
    <source>
        <dbReference type="ARBA" id="ARBA00023004"/>
    </source>
</evidence>
<dbReference type="Pfam" id="PF00067">
    <property type="entry name" value="p450"/>
    <property type="match status" value="1"/>
</dbReference>
<comment type="cofactor">
    <cofactor evidence="1 13">
        <name>heme</name>
        <dbReference type="ChEBI" id="CHEBI:30413"/>
    </cofactor>
</comment>
<dbReference type="InterPro" id="IPR050196">
    <property type="entry name" value="Cytochrome_P450_Monoox"/>
</dbReference>
<comment type="similarity">
    <text evidence="4 14">Belongs to the cytochrome P450 family.</text>
</comment>
<evidence type="ECO:0000256" key="1">
    <source>
        <dbReference type="ARBA" id="ARBA00001971"/>
    </source>
</evidence>
<keyword evidence="16" id="KW-1185">Reference proteome</keyword>
<dbReference type="PRINTS" id="PR00385">
    <property type="entry name" value="P450"/>
</dbReference>
<dbReference type="PROSITE" id="PS00086">
    <property type="entry name" value="CYTOCHROME_P450"/>
    <property type="match status" value="1"/>
</dbReference>
<gene>
    <name evidence="15" type="ORF">L9F63_011425</name>
</gene>
<dbReference type="GO" id="GO:0005789">
    <property type="term" value="C:endoplasmic reticulum membrane"/>
    <property type="evidence" value="ECO:0007669"/>
    <property type="project" value="UniProtKB-SubCell"/>
</dbReference>
<dbReference type="Gene3D" id="1.10.630.10">
    <property type="entry name" value="Cytochrome P450"/>
    <property type="match status" value="1"/>
</dbReference>
<keyword evidence="7" id="KW-0256">Endoplasmic reticulum</keyword>